<reference evidence="2" key="2">
    <citation type="submission" date="2023-04" db="EMBL/GenBank/DDBJ databases">
        <authorList>
            <person name="Bu L."/>
            <person name="Lu L."/>
            <person name="Laidemitt M.R."/>
            <person name="Zhang S.M."/>
            <person name="Mutuku M."/>
            <person name="Mkoji G."/>
            <person name="Steinauer M."/>
            <person name="Loker E.S."/>
        </authorList>
    </citation>
    <scope>NUCLEOTIDE SEQUENCE</scope>
    <source>
        <strain evidence="2">KasaAsao</strain>
        <tissue evidence="2">Whole Snail</tissue>
    </source>
</reference>
<feature type="coiled-coil region" evidence="1">
    <location>
        <begin position="216"/>
        <end position="243"/>
    </location>
</feature>
<proteinExistence type="predicted"/>
<keyword evidence="3" id="KW-1185">Reference proteome</keyword>
<protein>
    <submittedName>
        <fullName evidence="2">Uncharacterized protein</fullName>
    </submittedName>
</protein>
<dbReference type="EMBL" id="JASAOG010000034">
    <property type="protein sequence ID" value="KAK0060705.1"/>
    <property type="molecule type" value="Genomic_DNA"/>
</dbReference>
<keyword evidence="1" id="KW-0175">Coiled coil</keyword>
<accession>A0AAD8BVQ6</accession>
<evidence type="ECO:0000313" key="3">
    <source>
        <dbReference type="Proteomes" id="UP001233172"/>
    </source>
</evidence>
<comment type="caution">
    <text evidence="2">The sequence shown here is derived from an EMBL/GenBank/DDBJ whole genome shotgun (WGS) entry which is preliminary data.</text>
</comment>
<gene>
    <name evidence="2" type="ORF">Bpfe_009893</name>
</gene>
<sequence>MLLQVKIKTWRLLDKLKIKNMEIMEKMEAALDKGVNKKDLLQLVELELNKAGLKTASQTLSTTGESTTSFTTETVSFDASGMLHDIFNQLTEYGVEMDAYVQAMKEHQVALRAELQLLVESQKKSLEQKLEEYSTKSQKQMHDLLEDLILRQSKVSLQDSSRQEILLALGKIQDDVESHKFLTTDAFRKETNVLKKKMNELTETMETGFSMVKTNINGLKDSARLMERNIQKLKLDMQQQKNSDVQIVIAGPEDEKKGEDLGEVSGYANIPFPLNQMDNMFERSYSLPFQVFSCPNLNLPTSFRSDEVSWLPHPLCLLTSGFVVISYLFMYWNSSPYSEGGQSLWRKWFK</sequence>
<evidence type="ECO:0000313" key="2">
    <source>
        <dbReference type="EMBL" id="KAK0060705.1"/>
    </source>
</evidence>
<dbReference type="AlphaFoldDB" id="A0AAD8BVQ6"/>
<evidence type="ECO:0000256" key="1">
    <source>
        <dbReference type="SAM" id="Coils"/>
    </source>
</evidence>
<organism evidence="2 3">
    <name type="scientific">Biomphalaria pfeifferi</name>
    <name type="common">Bloodfluke planorb</name>
    <name type="synonym">Freshwater snail</name>
    <dbReference type="NCBI Taxonomy" id="112525"/>
    <lineage>
        <taxon>Eukaryota</taxon>
        <taxon>Metazoa</taxon>
        <taxon>Spiralia</taxon>
        <taxon>Lophotrochozoa</taxon>
        <taxon>Mollusca</taxon>
        <taxon>Gastropoda</taxon>
        <taxon>Heterobranchia</taxon>
        <taxon>Euthyneura</taxon>
        <taxon>Panpulmonata</taxon>
        <taxon>Hygrophila</taxon>
        <taxon>Lymnaeoidea</taxon>
        <taxon>Planorbidae</taxon>
        <taxon>Biomphalaria</taxon>
    </lineage>
</organism>
<dbReference type="Proteomes" id="UP001233172">
    <property type="component" value="Unassembled WGS sequence"/>
</dbReference>
<reference evidence="2" key="1">
    <citation type="journal article" date="2023" name="PLoS Negl. Trop. Dis.">
        <title>A genome sequence for Biomphalaria pfeifferi, the major vector snail for the human-infecting parasite Schistosoma mansoni.</title>
        <authorList>
            <person name="Bu L."/>
            <person name="Lu L."/>
            <person name="Laidemitt M.R."/>
            <person name="Zhang S.M."/>
            <person name="Mutuku M."/>
            <person name="Mkoji G."/>
            <person name="Steinauer M."/>
            <person name="Loker E.S."/>
        </authorList>
    </citation>
    <scope>NUCLEOTIDE SEQUENCE</scope>
    <source>
        <strain evidence="2">KasaAsao</strain>
    </source>
</reference>
<name>A0AAD8BVQ6_BIOPF</name>
<feature type="coiled-coil region" evidence="1">
    <location>
        <begin position="112"/>
        <end position="143"/>
    </location>
</feature>